<evidence type="ECO:0000313" key="1">
    <source>
        <dbReference type="WBParaSite" id="MCU_006349-RB"/>
    </source>
</evidence>
<accession>A0A5K3F8J3</accession>
<name>A0A5K3F8J3_MESCO</name>
<proteinExistence type="predicted"/>
<reference evidence="1" key="1">
    <citation type="submission" date="2019-11" db="UniProtKB">
        <authorList>
            <consortium name="WormBaseParasite"/>
        </authorList>
    </citation>
    <scope>IDENTIFICATION</scope>
</reference>
<dbReference type="AlphaFoldDB" id="A0A5K3F8J3"/>
<dbReference type="WBParaSite" id="MCU_006349-RB">
    <property type="protein sequence ID" value="MCU_006349-RB"/>
    <property type="gene ID" value="MCU_006349"/>
</dbReference>
<organism evidence="1">
    <name type="scientific">Mesocestoides corti</name>
    <name type="common">Flatworm</name>
    <dbReference type="NCBI Taxonomy" id="53468"/>
    <lineage>
        <taxon>Eukaryota</taxon>
        <taxon>Metazoa</taxon>
        <taxon>Spiralia</taxon>
        <taxon>Lophotrochozoa</taxon>
        <taxon>Platyhelminthes</taxon>
        <taxon>Cestoda</taxon>
        <taxon>Eucestoda</taxon>
        <taxon>Cyclophyllidea</taxon>
        <taxon>Mesocestoididae</taxon>
        <taxon>Mesocestoides</taxon>
    </lineage>
</organism>
<protein>
    <submittedName>
        <fullName evidence="1">Ig-like domain-containing protein</fullName>
    </submittedName>
</protein>
<sequence>MIYPQITMRLAIKKGVMELISTSSVFLATGTRVLHMRVPNQASPGEYWLHLDGSITANSSLLFQNRTMIGLNPKTVSLIIQVSREIPFTCRHARQASQFTTKIKSFDFGLYLYSRTLCYGLARLFPWKSRTPRIMSLSGG</sequence>